<organism evidence="2 3">
    <name type="scientific">Sphingomonas oleivorans</name>
    <dbReference type="NCBI Taxonomy" id="1735121"/>
    <lineage>
        <taxon>Bacteria</taxon>
        <taxon>Pseudomonadati</taxon>
        <taxon>Pseudomonadota</taxon>
        <taxon>Alphaproteobacteria</taxon>
        <taxon>Sphingomonadales</taxon>
        <taxon>Sphingomonadaceae</taxon>
        <taxon>Sphingomonas</taxon>
    </lineage>
</organism>
<keyword evidence="1" id="KW-0812">Transmembrane</keyword>
<evidence type="ECO:0000313" key="3">
    <source>
        <dbReference type="Proteomes" id="UP000244162"/>
    </source>
</evidence>
<evidence type="ECO:0000313" key="2">
    <source>
        <dbReference type="EMBL" id="PTQ12177.1"/>
    </source>
</evidence>
<dbReference type="EMBL" id="NWBU01000005">
    <property type="protein sequence ID" value="PTQ12177.1"/>
    <property type="molecule type" value="Genomic_DNA"/>
</dbReference>
<dbReference type="AlphaFoldDB" id="A0A2T5FZU2"/>
<gene>
    <name evidence="2" type="ORF">CLG96_06375</name>
</gene>
<keyword evidence="3" id="KW-1185">Reference proteome</keyword>
<comment type="caution">
    <text evidence="2">The sequence shown here is derived from an EMBL/GenBank/DDBJ whole genome shotgun (WGS) entry which is preliminary data.</text>
</comment>
<reference evidence="2 3" key="1">
    <citation type="submission" date="2017-09" db="EMBL/GenBank/DDBJ databases">
        <title>Sphingomonas panjinensis sp.nov., isolated from oil-contaminated soil.</title>
        <authorList>
            <person name="Wang L."/>
            <person name="Chen L."/>
        </authorList>
    </citation>
    <scope>NUCLEOTIDE SEQUENCE [LARGE SCALE GENOMIC DNA]</scope>
    <source>
        <strain evidence="2 3">FW-11</strain>
    </source>
</reference>
<evidence type="ECO:0000256" key="1">
    <source>
        <dbReference type="SAM" id="Phobius"/>
    </source>
</evidence>
<dbReference type="Proteomes" id="UP000244162">
    <property type="component" value="Unassembled WGS sequence"/>
</dbReference>
<proteinExistence type="predicted"/>
<accession>A0A2T5FZU2</accession>
<feature type="transmembrane region" description="Helical" evidence="1">
    <location>
        <begin position="38"/>
        <end position="64"/>
    </location>
</feature>
<keyword evidence="1" id="KW-0472">Membrane</keyword>
<protein>
    <submittedName>
        <fullName evidence="2">Uncharacterized protein</fullName>
    </submittedName>
</protein>
<sequence>MLLGVVWGAGLSATLFSSVALTVAAAVAAVTMKSGMAVVYGVLAAIWLLLEGLVLLIGSIAAGLG</sequence>
<keyword evidence="1" id="KW-1133">Transmembrane helix</keyword>
<name>A0A2T5FZU2_9SPHN</name>